<proteinExistence type="predicted"/>
<dbReference type="EMBL" id="CR940347">
    <property type="protein sequence ID" value="CAI73695.1"/>
    <property type="molecule type" value="Genomic_DNA"/>
</dbReference>
<dbReference type="AlphaFoldDB" id="Q4UGU4"/>
<name>Q4UGU4_THEAN</name>
<protein>
    <submittedName>
        <fullName evidence="1">Uncharacterized protein</fullName>
    </submittedName>
</protein>
<gene>
    <name evidence="1" type="ORF">TA21060</name>
</gene>
<dbReference type="GeneID" id="3863734"/>
<accession>Q4UGU4</accession>
<organism evidence="1 2">
    <name type="scientific">Theileria annulata</name>
    <dbReference type="NCBI Taxonomy" id="5874"/>
    <lineage>
        <taxon>Eukaryota</taxon>
        <taxon>Sar</taxon>
        <taxon>Alveolata</taxon>
        <taxon>Apicomplexa</taxon>
        <taxon>Aconoidasida</taxon>
        <taxon>Piroplasmida</taxon>
        <taxon>Theileriidae</taxon>
        <taxon>Theileria</taxon>
    </lineage>
</organism>
<dbReference type="RefSeq" id="XP_954372.1">
    <property type="nucleotide sequence ID" value="XM_949279.1"/>
</dbReference>
<keyword evidence="2" id="KW-1185">Reference proteome</keyword>
<evidence type="ECO:0000313" key="1">
    <source>
        <dbReference type="EMBL" id="CAI73695.1"/>
    </source>
</evidence>
<reference evidence="1 2" key="1">
    <citation type="journal article" date="2005" name="Science">
        <title>Genome of the host-cell transforming parasite Theileria annulata compared with T. parva.</title>
        <authorList>
            <person name="Pain A."/>
            <person name="Renauld H."/>
            <person name="Berriman M."/>
            <person name="Murphy L."/>
            <person name="Yeats C.A."/>
            <person name="Weir W."/>
            <person name="Kerhornou A."/>
            <person name="Aslett M."/>
            <person name="Bishop R."/>
            <person name="Bouchier C."/>
            <person name="Cochet M."/>
            <person name="Coulson R.M.R."/>
            <person name="Cronin A."/>
            <person name="de Villiers E.P."/>
            <person name="Fraser A."/>
            <person name="Fosker N."/>
            <person name="Gardner M."/>
            <person name="Goble A."/>
            <person name="Griffiths-Jones S."/>
            <person name="Harris D.E."/>
            <person name="Katzer F."/>
            <person name="Larke N."/>
            <person name="Lord A."/>
            <person name="Maser P."/>
            <person name="McKellar S."/>
            <person name="Mooney P."/>
            <person name="Morton F."/>
            <person name="Nene V."/>
            <person name="O'Neil S."/>
            <person name="Price C."/>
            <person name="Quail M.A."/>
            <person name="Rabbinowitsch E."/>
            <person name="Rawlings N.D."/>
            <person name="Rutter S."/>
            <person name="Saunders D."/>
            <person name="Seeger K."/>
            <person name="Shah T."/>
            <person name="Squares R."/>
            <person name="Squares S."/>
            <person name="Tivey A."/>
            <person name="Walker A.R."/>
            <person name="Woodward J."/>
            <person name="Dobbelaere D.A.E."/>
            <person name="Langsley G."/>
            <person name="Rajandream M.A."/>
            <person name="McKeever D."/>
            <person name="Shiels B."/>
            <person name="Tait A."/>
            <person name="Barrell B.G."/>
            <person name="Hall N."/>
        </authorList>
    </citation>
    <scope>NUCLEOTIDE SEQUENCE [LARGE SCALE GENOMIC DNA]</scope>
    <source>
        <strain evidence="2">Ankara</strain>
    </source>
</reference>
<dbReference type="InParanoid" id="Q4UGU4"/>
<sequence length="85" mass="10123">MEMSMIRDNSLKVKKSAGYSTLNLIKKWLKQINDIIDKKSESTPYTTPSEDMITPVLTDSTQFLFNFESYIYFKFFKTFFTYLFD</sequence>
<dbReference type="VEuPathDB" id="PiroplasmaDB:TA21060"/>
<evidence type="ECO:0000313" key="2">
    <source>
        <dbReference type="Proteomes" id="UP000001950"/>
    </source>
</evidence>
<dbReference type="Proteomes" id="UP000001950">
    <property type="component" value="Chromosome 1"/>
</dbReference>
<dbReference type="KEGG" id="tan:TA21060"/>